<sequence length="85" mass="9522">MHPLDRYFWKDGQEVWGSDPDRSRQASGLLPLIADHRLIAWPRQDTKIPGNGQECAHVFQAPFHQPAGLPDIPPAHFAPTPPPPK</sequence>
<accession>A0ABD1ZGJ9</accession>
<keyword evidence="3" id="KW-1185">Reference proteome</keyword>
<proteinExistence type="predicted"/>
<evidence type="ECO:0000313" key="3">
    <source>
        <dbReference type="Proteomes" id="UP001605036"/>
    </source>
</evidence>
<evidence type="ECO:0000313" key="2">
    <source>
        <dbReference type="EMBL" id="KAL2645527.1"/>
    </source>
</evidence>
<comment type="caution">
    <text evidence="2">The sequence shown here is derived from an EMBL/GenBank/DDBJ whole genome shotgun (WGS) entry which is preliminary data.</text>
</comment>
<protein>
    <submittedName>
        <fullName evidence="2">Uncharacterized protein</fullName>
    </submittedName>
</protein>
<dbReference type="Proteomes" id="UP001605036">
    <property type="component" value="Unassembled WGS sequence"/>
</dbReference>
<dbReference type="AlphaFoldDB" id="A0ABD1ZGJ9"/>
<reference evidence="2 3" key="1">
    <citation type="submission" date="2024-09" db="EMBL/GenBank/DDBJ databases">
        <title>Chromosome-scale assembly of Riccia fluitans.</title>
        <authorList>
            <person name="Paukszto L."/>
            <person name="Sawicki J."/>
            <person name="Karawczyk K."/>
            <person name="Piernik-Szablinska J."/>
            <person name="Szczecinska M."/>
            <person name="Mazdziarz M."/>
        </authorList>
    </citation>
    <scope>NUCLEOTIDE SEQUENCE [LARGE SCALE GENOMIC DNA]</scope>
    <source>
        <strain evidence="2">Rf_01</strain>
        <tissue evidence="2">Aerial parts of the thallus</tissue>
    </source>
</reference>
<feature type="region of interest" description="Disordered" evidence="1">
    <location>
        <begin position="64"/>
        <end position="85"/>
    </location>
</feature>
<dbReference type="EMBL" id="JBHFFA010000002">
    <property type="protein sequence ID" value="KAL2645527.1"/>
    <property type="molecule type" value="Genomic_DNA"/>
</dbReference>
<gene>
    <name evidence="2" type="ORF">R1flu_013114</name>
</gene>
<evidence type="ECO:0000256" key="1">
    <source>
        <dbReference type="SAM" id="MobiDB-lite"/>
    </source>
</evidence>
<name>A0ABD1ZGJ9_9MARC</name>
<organism evidence="2 3">
    <name type="scientific">Riccia fluitans</name>
    <dbReference type="NCBI Taxonomy" id="41844"/>
    <lineage>
        <taxon>Eukaryota</taxon>
        <taxon>Viridiplantae</taxon>
        <taxon>Streptophyta</taxon>
        <taxon>Embryophyta</taxon>
        <taxon>Marchantiophyta</taxon>
        <taxon>Marchantiopsida</taxon>
        <taxon>Marchantiidae</taxon>
        <taxon>Marchantiales</taxon>
        <taxon>Ricciaceae</taxon>
        <taxon>Riccia</taxon>
    </lineage>
</organism>